<organism evidence="4 5">
    <name type="scientific">Leucosporidium creatinivorum</name>
    <dbReference type="NCBI Taxonomy" id="106004"/>
    <lineage>
        <taxon>Eukaryota</taxon>
        <taxon>Fungi</taxon>
        <taxon>Dikarya</taxon>
        <taxon>Basidiomycota</taxon>
        <taxon>Pucciniomycotina</taxon>
        <taxon>Microbotryomycetes</taxon>
        <taxon>Leucosporidiales</taxon>
        <taxon>Leucosporidium</taxon>
    </lineage>
</organism>
<evidence type="ECO:0000313" key="4">
    <source>
        <dbReference type="EMBL" id="ORY52825.1"/>
    </source>
</evidence>
<evidence type="ECO:0000256" key="3">
    <source>
        <dbReference type="SAM" id="SignalP"/>
    </source>
</evidence>
<evidence type="ECO:0000256" key="2">
    <source>
        <dbReference type="SAM" id="Phobius"/>
    </source>
</evidence>
<feature type="region of interest" description="Disordered" evidence="1">
    <location>
        <begin position="249"/>
        <end position="268"/>
    </location>
</feature>
<keyword evidence="5" id="KW-1185">Reference proteome</keyword>
<feature type="signal peptide" evidence="3">
    <location>
        <begin position="1"/>
        <end position="17"/>
    </location>
</feature>
<gene>
    <name evidence="4" type="ORF">BCR35DRAFT_18455</name>
</gene>
<keyword evidence="2" id="KW-1133">Transmembrane helix</keyword>
<dbReference type="STRING" id="106004.A0A1Y2D2N2"/>
<dbReference type="InParanoid" id="A0A1Y2D2N2"/>
<dbReference type="CDD" id="cd12087">
    <property type="entry name" value="TM_EGFR-like"/>
    <property type="match status" value="1"/>
</dbReference>
<dbReference type="AlphaFoldDB" id="A0A1Y2D2N2"/>
<keyword evidence="2" id="KW-0472">Membrane</keyword>
<evidence type="ECO:0000256" key="1">
    <source>
        <dbReference type="SAM" id="MobiDB-lite"/>
    </source>
</evidence>
<name>A0A1Y2D2N2_9BASI</name>
<keyword evidence="2" id="KW-0812">Transmembrane</keyword>
<sequence length="290" mass="30300">MARWALSLALLATTALAQNSTSRSSSTSVSSSSGTLSTASLITSGTATASKTSTSTPAFPTANSTTTSSSDLYLWVPELVECEEAVLAFRGPPVSKTCGVYVTNTSSFLELLPLDGSFTSLTTATFGWLVDVPAGLTVNVQIFASYNGKTISYTSNPIVVSAGNSTSCLATNEGQNTQSILSYASSIDPSFTYGPSSTASTGSSTPVGPIAGGVIGGVAALTIVAFALFFFKRRLNRERQRQLTAEHLEMASKEVSRPTLGPHSPSYVSAHAPLVHRSSLHYPEPVSHRR</sequence>
<evidence type="ECO:0000313" key="5">
    <source>
        <dbReference type="Proteomes" id="UP000193467"/>
    </source>
</evidence>
<keyword evidence="3" id="KW-0732">Signal</keyword>
<dbReference type="OrthoDB" id="2530258at2759"/>
<accession>A0A1Y2D2N2</accession>
<feature type="chain" id="PRO_5012756531" description="Mid2 domain-containing protein" evidence="3">
    <location>
        <begin position="18"/>
        <end position="290"/>
    </location>
</feature>
<reference evidence="4 5" key="1">
    <citation type="submission" date="2016-07" db="EMBL/GenBank/DDBJ databases">
        <title>Pervasive Adenine N6-methylation of Active Genes in Fungi.</title>
        <authorList>
            <consortium name="DOE Joint Genome Institute"/>
            <person name="Mondo S.J."/>
            <person name="Dannebaum R.O."/>
            <person name="Kuo R.C."/>
            <person name="Labutti K."/>
            <person name="Haridas S."/>
            <person name="Kuo A."/>
            <person name="Salamov A."/>
            <person name="Ahrendt S.R."/>
            <person name="Lipzen A."/>
            <person name="Sullivan W."/>
            <person name="Andreopoulos W.B."/>
            <person name="Clum A."/>
            <person name="Lindquist E."/>
            <person name="Daum C."/>
            <person name="Ramamoorthy G.K."/>
            <person name="Gryganskyi A."/>
            <person name="Culley D."/>
            <person name="Magnuson J.K."/>
            <person name="James T.Y."/>
            <person name="O'Malley M.A."/>
            <person name="Stajich J.E."/>
            <person name="Spatafora J.W."/>
            <person name="Visel A."/>
            <person name="Grigoriev I.V."/>
        </authorList>
    </citation>
    <scope>NUCLEOTIDE SEQUENCE [LARGE SCALE GENOMIC DNA]</scope>
    <source>
        <strain evidence="4 5">62-1032</strain>
    </source>
</reference>
<comment type="caution">
    <text evidence="4">The sequence shown here is derived from an EMBL/GenBank/DDBJ whole genome shotgun (WGS) entry which is preliminary data.</text>
</comment>
<dbReference type="EMBL" id="MCGR01000104">
    <property type="protein sequence ID" value="ORY52825.1"/>
    <property type="molecule type" value="Genomic_DNA"/>
</dbReference>
<dbReference type="Proteomes" id="UP000193467">
    <property type="component" value="Unassembled WGS sequence"/>
</dbReference>
<protein>
    <recommendedName>
        <fullName evidence="6">Mid2 domain-containing protein</fullName>
    </recommendedName>
</protein>
<feature type="region of interest" description="Disordered" evidence="1">
    <location>
        <begin position="49"/>
        <end position="68"/>
    </location>
</feature>
<feature type="transmembrane region" description="Helical" evidence="2">
    <location>
        <begin position="210"/>
        <end position="231"/>
    </location>
</feature>
<evidence type="ECO:0008006" key="6">
    <source>
        <dbReference type="Google" id="ProtNLM"/>
    </source>
</evidence>
<proteinExistence type="predicted"/>